<keyword evidence="2" id="KW-1185">Reference proteome</keyword>
<evidence type="ECO:0000313" key="2">
    <source>
        <dbReference type="Proteomes" id="UP000831536"/>
    </source>
</evidence>
<dbReference type="Proteomes" id="UP000831536">
    <property type="component" value="Segment"/>
</dbReference>
<dbReference type="EMBL" id="ON169972">
    <property type="protein sequence ID" value="UPW35847.1"/>
    <property type="molecule type" value="Genomic_DNA"/>
</dbReference>
<proteinExistence type="predicted"/>
<reference evidence="1" key="1">
    <citation type="journal article" date="2022" name="J. Appl. Microbiol.">
        <title>Bacteriophage-Antibiotic Combinations Against Multidrug-Resistant Pseudomonas aeruginosa.</title>
        <authorList>
            <person name="Holger D."/>
            <person name="Lev K.L."/>
            <person name="Kebriaei R."/>
            <person name="Morrisette T."/>
            <person name="Shah R."/>
            <person name="Alexander J."/>
            <person name="Lehman S.M."/>
            <person name="Rybak M.J."/>
        </authorList>
    </citation>
    <scope>NUCLEOTIDE SEQUENCE</scope>
</reference>
<organism evidence="1 2">
    <name type="scientific">Pseudomonas phage EM</name>
    <dbReference type="NCBI Taxonomy" id="2936914"/>
    <lineage>
        <taxon>Viruses</taxon>
        <taxon>Duplodnaviria</taxon>
        <taxon>Heunggongvirae</taxon>
        <taxon>Uroviricota</taxon>
        <taxon>Caudoviricetes</taxon>
        <taxon>Vandenendeviridae</taxon>
        <taxon>Skurskavirinae</taxon>
        <taxon>Baldwinvirus</taxon>
        <taxon>Baldwinvirus EM</taxon>
    </lineage>
</organism>
<sequence>MSENIEVEVWELVWEEEYEPDWRLRLWVGSKPSREQILSAISGTVWRLEEEQYEEAVNALCNKHFYGINTYHSLSLNSFTAEKGESQ</sequence>
<evidence type="ECO:0000313" key="1">
    <source>
        <dbReference type="EMBL" id="UPW35847.1"/>
    </source>
</evidence>
<name>A0AAE9HLU2_9CAUD</name>
<protein>
    <submittedName>
        <fullName evidence="1">Uncharacterized protein</fullName>
    </submittedName>
</protein>
<gene>
    <name evidence="1" type="ORF">EM_045</name>
</gene>
<accession>A0AAE9HLU2</accession>